<evidence type="ECO:0000313" key="3">
    <source>
        <dbReference type="Proteomes" id="UP000002715"/>
    </source>
</evidence>
<name>Q318W7_PROM9</name>
<protein>
    <submittedName>
        <fullName evidence="2">Twin-arginine translocation pathway signal sequence domain protein</fullName>
    </submittedName>
</protein>
<dbReference type="HOGENOM" id="CLU_3256301_0_0_3"/>
<feature type="region of interest" description="Disordered" evidence="1">
    <location>
        <begin position="1"/>
        <end position="27"/>
    </location>
</feature>
<dbReference type="AlphaFoldDB" id="Q318W7"/>
<sequence length="42" mass="4434">MFVGVQHPGEKNPDSCHFPDGGNSVPRSTVIAITRNNGRAIG</sequence>
<evidence type="ECO:0000313" key="2">
    <source>
        <dbReference type="EMBL" id="ABB50578.1"/>
    </source>
</evidence>
<dbReference type="KEGG" id="pmi:PMT9312_1518"/>
<dbReference type="EMBL" id="CP000111">
    <property type="protein sequence ID" value="ABB50578.1"/>
    <property type="molecule type" value="Genomic_DNA"/>
</dbReference>
<gene>
    <name evidence="2" type="ordered locus">PMT9312_1518</name>
</gene>
<proteinExistence type="predicted"/>
<dbReference type="Proteomes" id="UP000002715">
    <property type="component" value="Chromosome"/>
</dbReference>
<organism evidence="2 3">
    <name type="scientific">Prochlorococcus marinus (strain MIT 9312)</name>
    <dbReference type="NCBI Taxonomy" id="74546"/>
    <lineage>
        <taxon>Bacteria</taxon>
        <taxon>Bacillati</taxon>
        <taxon>Cyanobacteriota</taxon>
        <taxon>Cyanophyceae</taxon>
        <taxon>Synechococcales</taxon>
        <taxon>Prochlorococcaceae</taxon>
        <taxon>Prochlorococcus</taxon>
    </lineage>
</organism>
<evidence type="ECO:0000256" key="1">
    <source>
        <dbReference type="SAM" id="MobiDB-lite"/>
    </source>
</evidence>
<dbReference type="STRING" id="74546.PMT9312_1518"/>
<accession>Q318W7</accession>
<reference evidence="3" key="1">
    <citation type="submission" date="2005-07" db="EMBL/GenBank/DDBJ databases">
        <title>Complete sequence of Prochlorococcus marinus str. MIT 9312.</title>
        <authorList>
            <consortium name="US DOE Joint Genome Institute"/>
            <person name="Copeland A."/>
            <person name="Lucas S."/>
            <person name="Lapidus A."/>
            <person name="Barry K."/>
            <person name="Detter J.C."/>
            <person name="Glavina T."/>
            <person name="Hammon N."/>
            <person name="Israni S."/>
            <person name="Pitluck S."/>
            <person name="Thiel J."/>
            <person name="Schmutz J."/>
            <person name="Larimer F."/>
            <person name="Land M."/>
            <person name="Kyrpides N."/>
            <person name="Lykidis A."/>
            <person name="Richardson P."/>
        </authorList>
    </citation>
    <scope>NUCLEOTIDE SEQUENCE [LARGE SCALE GENOMIC DNA]</scope>
    <source>
        <strain evidence="3">MIT 9312</strain>
    </source>
</reference>